<dbReference type="CDD" id="cd20401">
    <property type="entry name" value="Tudor_AtPTM-like"/>
    <property type="match status" value="1"/>
</dbReference>
<dbReference type="InterPro" id="IPR047365">
    <property type="entry name" value="Tudor_AtPTM-like"/>
</dbReference>
<reference evidence="3" key="1">
    <citation type="journal article" date="2017" name="Nature">
        <title>The genome of Chenopodium quinoa.</title>
        <authorList>
            <person name="Jarvis D.E."/>
            <person name="Ho Y.S."/>
            <person name="Lightfoot D.J."/>
            <person name="Schmoeckel S.M."/>
            <person name="Li B."/>
            <person name="Borm T.J.A."/>
            <person name="Ohyanagi H."/>
            <person name="Mineta K."/>
            <person name="Michell C.T."/>
            <person name="Saber N."/>
            <person name="Kharbatia N.M."/>
            <person name="Rupper R.R."/>
            <person name="Sharp A.R."/>
            <person name="Dally N."/>
            <person name="Boughton B.A."/>
            <person name="Woo Y.H."/>
            <person name="Gao G."/>
            <person name="Schijlen E.G.W.M."/>
            <person name="Guo X."/>
            <person name="Momin A.A."/>
            <person name="Negrao S."/>
            <person name="Al-Babili S."/>
            <person name="Gehring C."/>
            <person name="Roessner U."/>
            <person name="Jung C."/>
            <person name="Murphy K."/>
            <person name="Arold S.T."/>
            <person name="Gojobori T."/>
            <person name="van der Linden C.G."/>
            <person name="van Loo E.N."/>
            <person name="Jellen E.N."/>
            <person name="Maughan P.J."/>
            <person name="Tester M."/>
        </authorList>
    </citation>
    <scope>NUCLEOTIDE SEQUENCE [LARGE SCALE GENOMIC DNA]</scope>
    <source>
        <strain evidence="3">cv. PI 614886</strain>
    </source>
</reference>
<sequence length="181" mass="20161">MEGICDSNFESLSAGIYELPGEPAVVINGVPDLSVEDGNINQGTDPAEGTPRTVKLDKSASGVSKPRYTGFGEWLEGRKVQKLFDQKYYLGKVTEFDKETGWYRVVYEDGDFEDLEWHELQEVLQPLDITMPLKSLALKIIHKNRKSEPGVETNAVPERKSGGKTRGRRGKPSSRNFVGRG</sequence>
<dbReference type="Gramene" id="AUR62036838-RA">
    <property type="protein sequence ID" value="AUR62036838-RA:cds"/>
    <property type="gene ID" value="AUR62036838"/>
</dbReference>
<dbReference type="EnsemblPlants" id="AUR62036838-RA">
    <property type="protein sequence ID" value="AUR62036838-RA:cds"/>
    <property type="gene ID" value="AUR62036838"/>
</dbReference>
<keyword evidence="4" id="KW-1185">Reference proteome</keyword>
<reference evidence="3" key="2">
    <citation type="submission" date="2021-03" db="UniProtKB">
        <authorList>
            <consortium name="EnsemblPlants"/>
        </authorList>
    </citation>
    <scope>IDENTIFICATION</scope>
</reference>
<dbReference type="PANTHER" id="PTHR37384">
    <property type="entry name" value="OS01G0835600 PROTEIN"/>
    <property type="match status" value="1"/>
</dbReference>
<organism evidence="3 4">
    <name type="scientific">Chenopodium quinoa</name>
    <name type="common">Quinoa</name>
    <dbReference type="NCBI Taxonomy" id="63459"/>
    <lineage>
        <taxon>Eukaryota</taxon>
        <taxon>Viridiplantae</taxon>
        <taxon>Streptophyta</taxon>
        <taxon>Embryophyta</taxon>
        <taxon>Tracheophyta</taxon>
        <taxon>Spermatophyta</taxon>
        <taxon>Magnoliopsida</taxon>
        <taxon>eudicotyledons</taxon>
        <taxon>Gunneridae</taxon>
        <taxon>Pentapetalae</taxon>
        <taxon>Caryophyllales</taxon>
        <taxon>Chenopodiaceae</taxon>
        <taxon>Chenopodioideae</taxon>
        <taxon>Atripliceae</taxon>
        <taxon>Chenopodium</taxon>
    </lineage>
</organism>
<dbReference type="InterPro" id="IPR002999">
    <property type="entry name" value="Tudor"/>
</dbReference>
<feature type="compositionally biased region" description="Basic residues" evidence="1">
    <location>
        <begin position="162"/>
        <end position="172"/>
    </location>
</feature>
<evidence type="ECO:0000313" key="3">
    <source>
        <dbReference type="EnsemblPlants" id="AUR62036838-RA:cds"/>
    </source>
</evidence>
<dbReference type="Proteomes" id="UP000596660">
    <property type="component" value="Unplaced"/>
</dbReference>
<dbReference type="SMART" id="SM00333">
    <property type="entry name" value="TUDOR"/>
    <property type="match status" value="1"/>
</dbReference>
<feature type="region of interest" description="Disordered" evidence="1">
    <location>
        <begin position="37"/>
        <end position="61"/>
    </location>
</feature>
<dbReference type="AlphaFoldDB" id="A0A803MXA8"/>
<feature type="domain" description="Tudor" evidence="2">
    <location>
        <begin position="72"/>
        <end position="128"/>
    </location>
</feature>
<dbReference type="PANTHER" id="PTHR37384:SF1">
    <property type="entry name" value="OS01G0835600 PROTEIN"/>
    <property type="match status" value="1"/>
</dbReference>
<dbReference type="OrthoDB" id="168165at2759"/>
<dbReference type="OMA" id="FEDLDWH"/>
<proteinExistence type="predicted"/>
<gene>
    <name evidence="3" type="primary">LOC110695004</name>
</gene>
<evidence type="ECO:0000259" key="2">
    <source>
        <dbReference type="SMART" id="SM00333"/>
    </source>
</evidence>
<evidence type="ECO:0000256" key="1">
    <source>
        <dbReference type="SAM" id="MobiDB-lite"/>
    </source>
</evidence>
<accession>A0A803MXA8</accession>
<dbReference type="RefSeq" id="XP_021727893.1">
    <property type="nucleotide sequence ID" value="XM_021872201.1"/>
</dbReference>
<protein>
    <recommendedName>
        <fullName evidence="2">Tudor domain-containing protein</fullName>
    </recommendedName>
</protein>
<dbReference type="GeneID" id="110695004"/>
<dbReference type="Gene3D" id="2.30.30.140">
    <property type="match status" value="1"/>
</dbReference>
<name>A0A803MXA8_CHEQI</name>
<dbReference type="KEGG" id="cqi:110695004"/>
<feature type="region of interest" description="Disordered" evidence="1">
    <location>
        <begin position="145"/>
        <end position="181"/>
    </location>
</feature>
<evidence type="ECO:0000313" key="4">
    <source>
        <dbReference type="Proteomes" id="UP000596660"/>
    </source>
</evidence>
<dbReference type="Pfam" id="PF21743">
    <property type="entry name" value="PTM_DIR17_Tudor"/>
    <property type="match status" value="1"/>
</dbReference>